<feature type="chain" id="PRO_5046467970" description="EF-hand domain-containing protein" evidence="3">
    <location>
        <begin position="20"/>
        <end position="203"/>
    </location>
</feature>
<organism evidence="5 6">
    <name type="scientific">Albidovulum litorale</name>
    <dbReference type="NCBI Taxonomy" id="2984134"/>
    <lineage>
        <taxon>Bacteria</taxon>
        <taxon>Pseudomonadati</taxon>
        <taxon>Pseudomonadota</taxon>
        <taxon>Alphaproteobacteria</taxon>
        <taxon>Rhodobacterales</taxon>
        <taxon>Paracoccaceae</taxon>
        <taxon>Albidovulum</taxon>
    </lineage>
</organism>
<evidence type="ECO:0000256" key="2">
    <source>
        <dbReference type="ARBA" id="ARBA00022737"/>
    </source>
</evidence>
<dbReference type="Gene3D" id="1.10.238.10">
    <property type="entry name" value="EF-hand"/>
    <property type="match status" value="2"/>
</dbReference>
<keyword evidence="6" id="KW-1185">Reference proteome</keyword>
<keyword evidence="3" id="KW-0732">Signal</keyword>
<dbReference type="Proteomes" id="UP001652564">
    <property type="component" value="Unassembled WGS sequence"/>
</dbReference>
<feature type="signal peptide" evidence="3">
    <location>
        <begin position="1"/>
        <end position="19"/>
    </location>
</feature>
<dbReference type="InterPro" id="IPR002048">
    <property type="entry name" value="EF_hand_dom"/>
</dbReference>
<dbReference type="EMBL" id="JAOWKZ010000001">
    <property type="protein sequence ID" value="MCV2871395.1"/>
    <property type="molecule type" value="Genomic_DNA"/>
</dbReference>
<name>A0ABT2ZJV0_9RHOB</name>
<comment type="caution">
    <text evidence="5">The sequence shown here is derived from an EMBL/GenBank/DDBJ whole genome shotgun (WGS) entry which is preliminary data.</text>
</comment>
<dbReference type="InterPro" id="IPR011992">
    <property type="entry name" value="EF-hand-dom_pair"/>
</dbReference>
<dbReference type="SUPFAM" id="SSF47473">
    <property type="entry name" value="EF-hand"/>
    <property type="match status" value="1"/>
</dbReference>
<dbReference type="RefSeq" id="WP_263738567.1">
    <property type="nucleotide sequence ID" value="NZ_JAOWKZ010000001.1"/>
</dbReference>
<reference evidence="5 6" key="1">
    <citation type="submission" date="2022-10" db="EMBL/GenBank/DDBJ databases">
        <title>Defluviimonas sp. nov., isolated from ocean surface sediments.</title>
        <authorList>
            <person name="He W."/>
            <person name="Wang L."/>
            <person name="Zhang D.-F."/>
        </authorList>
    </citation>
    <scope>NUCLEOTIDE SEQUENCE [LARGE SCALE GENOMIC DNA]</scope>
    <source>
        <strain evidence="5 6">WL0050</strain>
    </source>
</reference>
<keyword evidence="2" id="KW-0677">Repeat</keyword>
<keyword evidence="1" id="KW-0479">Metal-binding</keyword>
<feature type="domain" description="EF-hand" evidence="4">
    <location>
        <begin position="70"/>
        <end position="105"/>
    </location>
</feature>
<evidence type="ECO:0000256" key="1">
    <source>
        <dbReference type="ARBA" id="ARBA00022723"/>
    </source>
</evidence>
<evidence type="ECO:0000256" key="3">
    <source>
        <dbReference type="SAM" id="SignalP"/>
    </source>
</evidence>
<gene>
    <name evidence="5" type="ORF">OEZ71_03705</name>
</gene>
<sequence length="203" mass="21664">MAFKTSYALVALFSGVALLAVPAIVSAHDRGGMRGGMMGGGMMMPAMMGAGGFDFAEFDADGDGKITKEELDAHRKAAIEGLDADKDGLISKDEATAFMTAKMQEHVTTMVDRQFAMRDLDGDGKISAVEMLAPPAHDRMFDRADADGDGAVSAEEAEAMKARMSEMREGRRAMRGKGHGMGYGHGMGHGMGQWFGWDDEDAE</sequence>
<proteinExistence type="predicted"/>
<dbReference type="SMART" id="SM00054">
    <property type="entry name" value="EFh"/>
    <property type="match status" value="3"/>
</dbReference>
<dbReference type="PANTHER" id="PTHR10827">
    <property type="entry name" value="RETICULOCALBIN"/>
    <property type="match status" value="1"/>
</dbReference>
<evidence type="ECO:0000259" key="4">
    <source>
        <dbReference type="PROSITE" id="PS50222"/>
    </source>
</evidence>
<dbReference type="Pfam" id="PF13202">
    <property type="entry name" value="EF-hand_5"/>
    <property type="match status" value="4"/>
</dbReference>
<dbReference type="PROSITE" id="PS50222">
    <property type="entry name" value="EF_HAND_2"/>
    <property type="match status" value="2"/>
</dbReference>
<evidence type="ECO:0000313" key="6">
    <source>
        <dbReference type="Proteomes" id="UP001652564"/>
    </source>
</evidence>
<feature type="domain" description="EF-hand" evidence="4">
    <location>
        <begin position="138"/>
        <end position="167"/>
    </location>
</feature>
<evidence type="ECO:0000313" key="5">
    <source>
        <dbReference type="EMBL" id="MCV2871395.1"/>
    </source>
</evidence>
<accession>A0ABT2ZJV0</accession>
<dbReference type="PANTHER" id="PTHR10827:SF98">
    <property type="entry name" value="45 KDA CALCIUM-BINDING PROTEIN"/>
    <property type="match status" value="1"/>
</dbReference>
<protein>
    <recommendedName>
        <fullName evidence="4">EF-hand domain-containing protein</fullName>
    </recommendedName>
</protein>